<name>A0A1B6EEK7_9HEMI</name>
<dbReference type="EMBL" id="GEDC01000929">
    <property type="protein sequence ID" value="JAS36369.1"/>
    <property type="molecule type" value="Transcribed_RNA"/>
</dbReference>
<evidence type="ECO:0000313" key="2">
    <source>
        <dbReference type="EMBL" id="JAS36369.1"/>
    </source>
</evidence>
<proteinExistence type="predicted"/>
<gene>
    <name evidence="2" type="ORF">g.9290</name>
</gene>
<organism evidence="2">
    <name type="scientific">Clastoptera arizonana</name>
    <name type="common">Arizona spittle bug</name>
    <dbReference type="NCBI Taxonomy" id="38151"/>
    <lineage>
        <taxon>Eukaryota</taxon>
        <taxon>Metazoa</taxon>
        <taxon>Ecdysozoa</taxon>
        <taxon>Arthropoda</taxon>
        <taxon>Hexapoda</taxon>
        <taxon>Insecta</taxon>
        <taxon>Pterygota</taxon>
        <taxon>Neoptera</taxon>
        <taxon>Paraneoptera</taxon>
        <taxon>Hemiptera</taxon>
        <taxon>Auchenorrhyncha</taxon>
        <taxon>Cercopoidea</taxon>
        <taxon>Clastopteridae</taxon>
        <taxon>Clastoptera</taxon>
    </lineage>
</organism>
<accession>A0A1B6EEK7</accession>
<dbReference type="AlphaFoldDB" id="A0A1B6EEK7"/>
<sequence length="486" mass="55735">MDKTPKSKIRTLGVRGRNIKGQDALFNKSEFETECLSTNSKQLCTKLLSRSSKMLDLVLHKGKNEDTNHENEKVAACEMHTPIKTQKLPSSCEEESPAQNKDSPNFEPNLSTDFGSPDIEVSWDFTCSQAPRESNFQKRVDKRRKRSRKVYQPLFNLNPFFLPNKGMSEEEKQEKFNSLKQFYANLLTTDLPQSTHNFLKEKHLEDNTKEIEQNISREFFNSFFNDSANDIIFDCTQAVEDILETSQNKPVQDAGNEWEQNILSVNMNQESTCNNNNNNDDDMNLLFDDSVDEMMIKCSQDVEEKLFSDELEIEKSREIVLPRKHHGSPLEKCSKFIKSSYNNSIEKNKPSDKCNNISRVPNFVINEPKMSFSDDTSVNSTRQTVTSKVNKPKSCQATILKHNQPCIIDLGSSKQANINITSLLDDDDAYLTTIDFSKIDDLSDSKENSFVHSSDLTKKGKTYTQLEIEAKRRQALDILRKKRVKI</sequence>
<protein>
    <submittedName>
        <fullName evidence="2">Uncharacterized protein</fullName>
    </submittedName>
</protein>
<evidence type="ECO:0000256" key="1">
    <source>
        <dbReference type="SAM" id="MobiDB-lite"/>
    </source>
</evidence>
<feature type="compositionally biased region" description="Polar residues" evidence="1">
    <location>
        <begin position="97"/>
        <end position="111"/>
    </location>
</feature>
<reference evidence="2" key="1">
    <citation type="submission" date="2015-12" db="EMBL/GenBank/DDBJ databases">
        <title>De novo transcriptome assembly of four potential Pierce s Disease insect vectors from Arizona vineyards.</title>
        <authorList>
            <person name="Tassone E.E."/>
        </authorList>
    </citation>
    <scope>NUCLEOTIDE SEQUENCE</scope>
</reference>
<feature type="region of interest" description="Disordered" evidence="1">
    <location>
        <begin position="87"/>
        <end position="111"/>
    </location>
</feature>